<accession>S9R739</accession>
<comment type="subunit">
    <text evidence="6">Component of the NOP7 complex, composed of ERB1, NOP7 and YTM1. Within the NOP7 complex ERB1 appears to interact directly with NOP7 and YTM1. The NOP7 complex also associates with the 66S pre-ribosome.</text>
</comment>
<keyword evidence="1 6" id="KW-0690">Ribosome biogenesis</keyword>
<comment type="subcellular location">
    <subcellularLocation>
        <location evidence="6">Nucleus</location>
        <location evidence="6">Nucleolus</location>
    </subcellularLocation>
    <subcellularLocation>
        <location evidence="6">Nucleus</location>
        <location evidence="6">Nucleoplasm</location>
    </subcellularLocation>
</comment>
<dbReference type="GeneID" id="25032241"/>
<dbReference type="HOGENOM" id="CLU_011390_0_1_1"/>
<dbReference type="GO" id="GO:0005654">
    <property type="term" value="C:nucleoplasm"/>
    <property type="evidence" value="ECO:0007669"/>
    <property type="project" value="UniProtKB-SubCell"/>
</dbReference>
<dbReference type="eggNOG" id="KOG0650">
    <property type="taxonomic scope" value="Eukaryota"/>
</dbReference>
<dbReference type="InterPro" id="IPR001680">
    <property type="entry name" value="WD40_rpt"/>
</dbReference>
<dbReference type="PANTHER" id="PTHR17605">
    <property type="entry name" value="RIBOSOME BIOGENESIS PROTEIN BOP1 BLOCK OF PROLIFERATION 1 PROTEIN"/>
    <property type="match status" value="1"/>
</dbReference>
<dbReference type="Gene3D" id="2.130.10.10">
    <property type="entry name" value="YVTN repeat-like/Quinoprotein amine dehydrogenase"/>
    <property type="match status" value="1"/>
</dbReference>
<keyword evidence="4" id="KW-0677">Repeat</keyword>
<dbReference type="InterPro" id="IPR012953">
    <property type="entry name" value="BOP1_N_dom"/>
</dbReference>
<feature type="region of interest" description="Disordered" evidence="8">
    <location>
        <begin position="1"/>
        <end position="133"/>
    </location>
</feature>
<dbReference type="RefSeq" id="XP_013017211.1">
    <property type="nucleotide sequence ID" value="XM_013161757.1"/>
</dbReference>
<dbReference type="InterPro" id="IPR019775">
    <property type="entry name" value="WD40_repeat_CS"/>
</dbReference>
<feature type="compositionally biased region" description="Acidic residues" evidence="8">
    <location>
        <begin position="54"/>
        <end position="80"/>
    </location>
</feature>
<feature type="compositionally biased region" description="Acidic residues" evidence="8">
    <location>
        <begin position="88"/>
        <end position="108"/>
    </location>
</feature>
<dbReference type="InterPro" id="IPR036322">
    <property type="entry name" value="WD40_repeat_dom_sf"/>
</dbReference>
<dbReference type="Pfam" id="PF08145">
    <property type="entry name" value="BOP1NT"/>
    <property type="match status" value="1"/>
</dbReference>
<evidence type="ECO:0000256" key="8">
    <source>
        <dbReference type="SAM" id="MobiDB-lite"/>
    </source>
</evidence>
<comment type="similarity">
    <text evidence="6">Belongs to the WD repeat BOP1/ERB1 family.</text>
</comment>
<dbReference type="SMART" id="SM01035">
    <property type="entry name" value="BOP1NT"/>
    <property type="match status" value="1"/>
</dbReference>
<dbReference type="OrthoDB" id="5571054at2759"/>
<keyword evidence="11" id="KW-1185">Reference proteome</keyword>
<dbReference type="PROSITE" id="PS50294">
    <property type="entry name" value="WD_REPEATS_REGION"/>
    <property type="match status" value="1"/>
</dbReference>
<feature type="compositionally biased region" description="Basic residues" evidence="8">
    <location>
        <begin position="1"/>
        <end position="14"/>
    </location>
</feature>
<dbReference type="GO" id="GO:0030687">
    <property type="term" value="C:preribosome, large subunit precursor"/>
    <property type="evidence" value="ECO:0007669"/>
    <property type="project" value="UniProtKB-UniRule"/>
</dbReference>
<feature type="compositionally biased region" description="Basic and acidic residues" evidence="8">
    <location>
        <begin position="259"/>
        <end position="275"/>
    </location>
</feature>
<dbReference type="SMART" id="SM00320">
    <property type="entry name" value="WD40"/>
    <property type="match status" value="6"/>
</dbReference>
<evidence type="ECO:0000313" key="10">
    <source>
        <dbReference type="EMBL" id="EPX74055.1"/>
    </source>
</evidence>
<sequence>MQTGLQKRKSRSKQLAKDTNEERNLNNVAEKVSGEADNGEGENSSRTKLNAENQDSEEEEEIPSIDAEIDDENENVEESPSDFSTPELSEDDYENPEEDEKELDDEIDAGYSSDSSTEEGPGGLYPSPDDDNLYINYDIDGKKITRPATPAALDSLISSIDKDKGWTGIVDPMTGQPVNLTTEELGLLKRLAQSQVPDESFDPYPDYDDFFTKNVQLTPVSSAPEPKRRFAPSKHEEKRILQLAYAIRKGHIMTPTQRTEQEKEHRSEFADRDLWADDEQATVNKQLDYAPAPKLPPPSHEESYNPPEEYLKKDSKRYPSLRLVPAYSNLIKERFERCLDLYLAPRVRRSKLNIDPESLLPKLPSPSELRPFPTRCTNVYIGHKGRVRSISAHKDGIWLASGGDDGILRVWEILTGRCVWKCALDSFGNVRDAESDSEDTEKANKPCIIQSLAWGPLSEVPVLAVGVDETLYFITPPLFSPEQMENSKEHFTSNPYQESSAVWRRGSKKSSNMNGAIVHATVSTSYSIKSLSWHRRGDYIATCSPIASGRAVLIHQLSRGASQSPFSKSRGSVQAIAFHPTQPYLLVATQRYVRIYNLVKQELVKTLLAGVKWISSISVHPSGDHVIIGSYDKRLCWFDLDLSSKPYKTLRYHTRAVRDVSYHPTLPLFSSASDDGDVQVFHGRVYNDLLASPLIVPLKILRNHKVVDNVGVLSSSWHPREAWLFTSGASGEIRMWT</sequence>
<dbReference type="FunFam" id="2.130.10.10:FF:000061">
    <property type="entry name" value="Ribosome biogenesis protein BOP1 homolog"/>
    <property type="match status" value="1"/>
</dbReference>
<dbReference type="GO" id="GO:0000466">
    <property type="term" value="P:maturation of 5.8S rRNA from tricistronic rRNA transcript (SSU-rRNA, 5.8S rRNA, LSU-rRNA)"/>
    <property type="evidence" value="ECO:0007669"/>
    <property type="project" value="UniProtKB-UniRule"/>
</dbReference>
<feature type="compositionally biased region" description="Basic and acidic residues" evidence="8">
    <location>
        <begin position="15"/>
        <end position="24"/>
    </location>
</feature>
<feature type="repeat" description="WD" evidence="7">
    <location>
        <begin position="712"/>
        <end position="737"/>
    </location>
</feature>
<feature type="region of interest" description="Disordered" evidence="8">
    <location>
        <begin position="251"/>
        <end position="275"/>
    </location>
</feature>
<dbReference type="PANTHER" id="PTHR17605:SF0">
    <property type="entry name" value="RIBOSOME BIOGENESIS PROTEIN BOP1"/>
    <property type="match status" value="1"/>
</dbReference>
<dbReference type="Pfam" id="PF00400">
    <property type="entry name" value="WD40"/>
    <property type="match status" value="4"/>
</dbReference>
<dbReference type="HAMAP" id="MF_03027">
    <property type="entry name" value="BOP1"/>
    <property type="match status" value="1"/>
</dbReference>
<evidence type="ECO:0000256" key="3">
    <source>
        <dbReference type="ARBA" id="ARBA00022574"/>
    </source>
</evidence>
<dbReference type="PROSITE" id="PS50082">
    <property type="entry name" value="WD_REPEATS_2"/>
    <property type="match status" value="3"/>
</dbReference>
<dbReference type="SUPFAM" id="SSF50978">
    <property type="entry name" value="WD40 repeat-like"/>
    <property type="match status" value="1"/>
</dbReference>
<dbReference type="PROSITE" id="PS00678">
    <property type="entry name" value="WD_REPEATS_1"/>
    <property type="match status" value="1"/>
</dbReference>
<dbReference type="GO" id="GO:0070180">
    <property type="term" value="F:large ribosomal subunit rRNA binding"/>
    <property type="evidence" value="ECO:0007669"/>
    <property type="project" value="EnsemblFungi"/>
</dbReference>
<evidence type="ECO:0000256" key="2">
    <source>
        <dbReference type="ARBA" id="ARBA00022552"/>
    </source>
</evidence>
<dbReference type="GO" id="GO:0000463">
    <property type="term" value="P:maturation of LSU-rRNA from tricistronic rRNA transcript (SSU-rRNA, 5.8S rRNA, LSU-rRNA)"/>
    <property type="evidence" value="ECO:0007669"/>
    <property type="project" value="UniProtKB-UniRule"/>
</dbReference>
<feature type="compositionally biased region" description="Basic and acidic residues" evidence="8">
    <location>
        <begin position="299"/>
        <end position="311"/>
    </location>
</feature>
<feature type="repeat" description="WD" evidence="7">
    <location>
        <begin position="650"/>
        <end position="681"/>
    </location>
</feature>
<dbReference type="Proteomes" id="UP000016088">
    <property type="component" value="Unassembled WGS sequence"/>
</dbReference>
<evidence type="ECO:0000313" key="11">
    <source>
        <dbReference type="Proteomes" id="UP000016088"/>
    </source>
</evidence>
<feature type="domain" description="BOP1 N-terminal" evidence="9">
    <location>
        <begin position="130"/>
        <end position="373"/>
    </location>
</feature>
<feature type="compositionally biased region" description="Polar residues" evidence="8">
    <location>
        <begin position="41"/>
        <end position="53"/>
    </location>
</feature>
<keyword evidence="3 7" id="KW-0853">WD repeat</keyword>
<feature type="repeat" description="WD" evidence="7">
    <location>
        <begin position="380"/>
        <end position="421"/>
    </location>
</feature>
<evidence type="ECO:0000259" key="9">
    <source>
        <dbReference type="SMART" id="SM01035"/>
    </source>
</evidence>
<dbReference type="AlphaFoldDB" id="S9R739"/>
<dbReference type="GO" id="GO:0070545">
    <property type="term" value="C:PeBoW complex"/>
    <property type="evidence" value="ECO:0007669"/>
    <property type="project" value="EnsemblFungi"/>
</dbReference>
<reference evidence="10 11" key="1">
    <citation type="journal article" date="2011" name="Science">
        <title>Comparative functional genomics of the fission yeasts.</title>
        <authorList>
            <person name="Rhind N."/>
            <person name="Chen Z."/>
            <person name="Yassour M."/>
            <person name="Thompson D.A."/>
            <person name="Haas B.J."/>
            <person name="Habib N."/>
            <person name="Wapinski I."/>
            <person name="Roy S."/>
            <person name="Lin M.F."/>
            <person name="Heiman D.I."/>
            <person name="Young S.K."/>
            <person name="Furuya K."/>
            <person name="Guo Y."/>
            <person name="Pidoux A."/>
            <person name="Chen H.M."/>
            <person name="Robbertse B."/>
            <person name="Goldberg J.M."/>
            <person name="Aoki K."/>
            <person name="Bayne E.H."/>
            <person name="Berlin A.M."/>
            <person name="Desjardins C.A."/>
            <person name="Dobbs E."/>
            <person name="Dukaj L."/>
            <person name="Fan L."/>
            <person name="FitzGerald M.G."/>
            <person name="French C."/>
            <person name="Gujja S."/>
            <person name="Hansen K."/>
            <person name="Keifenheim D."/>
            <person name="Levin J.Z."/>
            <person name="Mosher R.A."/>
            <person name="Mueller C.A."/>
            <person name="Pfiffner J."/>
            <person name="Priest M."/>
            <person name="Russ C."/>
            <person name="Smialowska A."/>
            <person name="Swoboda P."/>
            <person name="Sykes S.M."/>
            <person name="Vaughn M."/>
            <person name="Vengrova S."/>
            <person name="Yoder R."/>
            <person name="Zeng Q."/>
            <person name="Allshire R."/>
            <person name="Baulcombe D."/>
            <person name="Birren B.W."/>
            <person name="Brown W."/>
            <person name="Ekwall K."/>
            <person name="Kellis M."/>
            <person name="Leatherwood J."/>
            <person name="Levin H."/>
            <person name="Margalit H."/>
            <person name="Martienssen R."/>
            <person name="Nieduszynski C.A."/>
            <person name="Spatafora J.W."/>
            <person name="Friedman N."/>
            <person name="Dalgaard J.Z."/>
            <person name="Baumann P."/>
            <person name="Niki H."/>
            <person name="Regev A."/>
            <person name="Nusbaum C."/>
        </authorList>
    </citation>
    <scope>NUCLEOTIDE SEQUENCE [LARGE SCALE GENOMIC DNA]</scope>
    <source>
        <strain evidence="11">yFS286</strain>
    </source>
</reference>
<keyword evidence="5 6" id="KW-0539">Nucleus</keyword>
<dbReference type="OMA" id="MRPAKGE"/>
<evidence type="ECO:0000256" key="4">
    <source>
        <dbReference type="ARBA" id="ARBA00022737"/>
    </source>
</evidence>
<keyword evidence="2 6" id="KW-0698">rRNA processing</keyword>
<feature type="region of interest" description="Disordered" evidence="8">
    <location>
        <begin position="288"/>
        <end position="311"/>
    </location>
</feature>
<dbReference type="EMBL" id="KE503206">
    <property type="protein sequence ID" value="EPX74055.1"/>
    <property type="molecule type" value="Genomic_DNA"/>
</dbReference>
<protein>
    <recommendedName>
        <fullName evidence="6">Ribosome biogenesis protein ERB1</fullName>
    </recommendedName>
    <alternativeName>
        <fullName evidence="6">Eukaryotic ribosome biogenesis protein 1</fullName>
    </alternativeName>
</protein>
<dbReference type="VEuPathDB" id="FungiDB:SOCG_03269"/>
<comment type="function">
    <text evidence="6">Component of the NOP7 complex, which is required for maturation of the 25S and 5.8S ribosomal RNAs and formation of the 60S ribosome.</text>
</comment>
<organism evidence="10 11">
    <name type="scientific">Schizosaccharomyces octosporus (strain yFS286)</name>
    <name type="common">Fission yeast</name>
    <name type="synonym">Octosporomyces octosporus</name>
    <dbReference type="NCBI Taxonomy" id="483514"/>
    <lineage>
        <taxon>Eukaryota</taxon>
        <taxon>Fungi</taxon>
        <taxon>Dikarya</taxon>
        <taxon>Ascomycota</taxon>
        <taxon>Taphrinomycotina</taxon>
        <taxon>Schizosaccharomycetes</taxon>
        <taxon>Schizosaccharomycetales</taxon>
        <taxon>Schizosaccharomycetaceae</taxon>
        <taxon>Schizosaccharomyces</taxon>
    </lineage>
</organism>
<gene>
    <name evidence="6" type="primary">ERB1</name>
    <name evidence="10" type="ORF">SOCG_03269</name>
</gene>
<dbReference type="InterPro" id="IPR015943">
    <property type="entry name" value="WD40/YVTN_repeat-like_dom_sf"/>
</dbReference>
<proteinExistence type="inferred from homology"/>
<dbReference type="GO" id="GO:0043021">
    <property type="term" value="F:ribonucleoprotein complex binding"/>
    <property type="evidence" value="ECO:0007669"/>
    <property type="project" value="UniProtKB-UniRule"/>
</dbReference>
<dbReference type="InterPro" id="IPR028598">
    <property type="entry name" value="BOP1/Erb1"/>
</dbReference>
<evidence type="ECO:0000256" key="7">
    <source>
        <dbReference type="PROSITE-ProRule" id="PRU00221"/>
    </source>
</evidence>
<evidence type="ECO:0000256" key="6">
    <source>
        <dbReference type="HAMAP-Rule" id="MF_03027"/>
    </source>
</evidence>
<name>S9R739_SCHOY</name>
<evidence type="ECO:0000256" key="1">
    <source>
        <dbReference type="ARBA" id="ARBA00022517"/>
    </source>
</evidence>
<evidence type="ECO:0000256" key="5">
    <source>
        <dbReference type="ARBA" id="ARBA00023242"/>
    </source>
</evidence>